<accession>A0AA97P6X9</accession>
<feature type="compositionally biased region" description="Basic residues" evidence="4">
    <location>
        <begin position="1"/>
        <end position="13"/>
    </location>
</feature>
<name>A0AA97P6X9_PYRO3</name>
<feature type="compositionally biased region" description="Polar residues" evidence="4">
    <location>
        <begin position="112"/>
        <end position="128"/>
    </location>
</feature>
<dbReference type="InterPro" id="IPR015943">
    <property type="entry name" value="WD40/YVTN_repeat-like_dom_sf"/>
</dbReference>
<evidence type="ECO:0000256" key="4">
    <source>
        <dbReference type="SAM" id="MobiDB-lite"/>
    </source>
</evidence>
<comment type="subcellular location">
    <subcellularLocation>
        <location evidence="1">Nucleus</location>
    </subcellularLocation>
</comment>
<dbReference type="InterPro" id="IPR052416">
    <property type="entry name" value="GTF3C_component"/>
</dbReference>
<dbReference type="PANTHER" id="PTHR15052">
    <property type="entry name" value="RNA POLYMERASE III TRANSCRIPTION INITIATION FACTOR COMPLEX SUBUNIT"/>
    <property type="match status" value="1"/>
</dbReference>
<feature type="region of interest" description="Disordered" evidence="4">
    <location>
        <begin position="697"/>
        <end position="725"/>
    </location>
</feature>
<dbReference type="PANTHER" id="PTHR15052:SF2">
    <property type="entry name" value="GENERAL TRANSCRIPTION FACTOR 3C POLYPEPTIDE 2"/>
    <property type="match status" value="1"/>
</dbReference>
<dbReference type="GO" id="GO:0005634">
    <property type="term" value="C:nucleus"/>
    <property type="evidence" value="ECO:0007669"/>
    <property type="project" value="UniProtKB-SubCell"/>
</dbReference>
<feature type="compositionally biased region" description="Acidic residues" evidence="4">
    <location>
        <begin position="74"/>
        <end position="86"/>
    </location>
</feature>
<dbReference type="AlphaFoldDB" id="A0AA97P6X9"/>
<feature type="region of interest" description="Disordered" evidence="4">
    <location>
        <begin position="1"/>
        <end position="168"/>
    </location>
</feature>
<evidence type="ECO:0008006" key="6">
    <source>
        <dbReference type="Google" id="ProtNLM"/>
    </source>
</evidence>
<proteinExistence type="predicted"/>
<dbReference type="InterPro" id="IPR036322">
    <property type="entry name" value="WD40_repeat_dom_sf"/>
</dbReference>
<feature type="compositionally biased region" description="Acidic residues" evidence="4">
    <location>
        <begin position="20"/>
        <end position="31"/>
    </location>
</feature>
<sequence>MSARRSTRARRATYKAVDYGLDDDVDGEVEVNDTITPSKSSRRQRKPSVNEDGDFENGLGQDGAGQDQISDLSAAEDDEVQADESDVGYASHTSSSRRAKATDKTPKRQRKNAPTQPKPSSRQTSTPASKPARESGTVDVQTEDPTDLGPEKNGDAASKVRWRLPKKKKSQAAYRASLKVVSKRKGPPETDGELWRYVADNLNKSLRVYLGPLQRHDRFGLLLETVYGPDVAAVALADNLRLHYVNHVLPDRGLKRRCCVMPSPWVPGGFEAEQRKKFHAWYRQITEGGTASQRLGTVPAKRKKKLLPESTKGDLITFIGPHDSQKPVVIPQGSAITLSEKDESVTDEAQQPTGSLFDVGGVPLAIGWAPRADPDAAQILAIAVSPHSDYAFYRTEKAVPKEDKTAGSVQFWRFESELDGDSVRRPCRKPPQRVSAICFDWGRVTRLQWCPVAPVTKPGSLCGVIAVLCEGQVHIVEVKEPEVGSETQFDWIQTPIATISLKEEETGIVATCFAWVNVNRIAVGFKDGTIGIWSIQPLVLISRQVVHHAEMLDICSGYPSHPYLITSVPLGGCPAITDFTDPSQETAAHTTPSAVFQPNMLDWCEHMQGFLSTYANSTPGSTTVAFLAMRYPSQLRTVFQGFSQPMCLSAGKTHCYTLIGCADGSLWSFNTMRKVFYLRGEKLYKIKLFQHEYRKANEAQTPDGDANNEDTTMQDADQENTDGKPQIRGAVRILHGFKPEINDNPRNDHSRAVMKKAREKAKAKAKRTTARKGDSAAANGCELVERTERDDYPEEHNPLKGIMLHEPETRVVVCAWNPNVELGWWAAAAMGSGLVRVMDLGLD</sequence>
<gene>
    <name evidence="5" type="ORF">OOU_Y34scaffold00174g88</name>
</gene>
<reference evidence="5" key="1">
    <citation type="journal article" date="2012" name="PLoS Genet.">
        <title>Comparative analysis of the genomes of two field isolates of the rice blast fungus Magnaporthe oryzae.</title>
        <authorList>
            <person name="Xue M."/>
            <person name="Yang J."/>
            <person name="Li Z."/>
            <person name="Hu S."/>
            <person name="Yao N."/>
            <person name="Dean R.A."/>
            <person name="Zhao W."/>
            <person name="Shen M."/>
            <person name="Zhang H."/>
            <person name="Li C."/>
            <person name="Liu L."/>
            <person name="Cao L."/>
            <person name="Xu X."/>
            <person name="Xing Y."/>
            <person name="Hsiang T."/>
            <person name="Zhang Z."/>
            <person name="Xu J.R."/>
            <person name="Peng Y.L."/>
        </authorList>
    </citation>
    <scope>NUCLEOTIDE SEQUENCE</scope>
    <source>
        <strain evidence="5">Y34</strain>
    </source>
</reference>
<dbReference type="SUPFAM" id="SSF50978">
    <property type="entry name" value="WD40 repeat-like"/>
    <property type="match status" value="1"/>
</dbReference>
<keyword evidence="3" id="KW-0539">Nucleus</keyword>
<dbReference type="Proteomes" id="UP000011086">
    <property type="component" value="Unassembled WGS sequence"/>
</dbReference>
<evidence type="ECO:0000313" key="5">
    <source>
        <dbReference type="EMBL" id="ELQ43123.1"/>
    </source>
</evidence>
<keyword evidence="2" id="KW-0804">Transcription</keyword>
<evidence type="ECO:0000256" key="3">
    <source>
        <dbReference type="ARBA" id="ARBA00023242"/>
    </source>
</evidence>
<dbReference type="Gene3D" id="2.130.10.10">
    <property type="entry name" value="YVTN repeat-like/Quinoprotein amine dehydrogenase"/>
    <property type="match status" value="1"/>
</dbReference>
<evidence type="ECO:0000256" key="1">
    <source>
        <dbReference type="ARBA" id="ARBA00004123"/>
    </source>
</evidence>
<protein>
    <recommendedName>
        <fullName evidence="6">WD40 repeat-like protein</fullName>
    </recommendedName>
</protein>
<evidence type="ECO:0000256" key="2">
    <source>
        <dbReference type="ARBA" id="ARBA00023163"/>
    </source>
</evidence>
<dbReference type="GO" id="GO:0006383">
    <property type="term" value="P:transcription by RNA polymerase III"/>
    <property type="evidence" value="ECO:0007669"/>
    <property type="project" value="TreeGrafter"/>
</dbReference>
<dbReference type="EMBL" id="JH792938">
    <property type="protein sequence ID" value="ELQ43123.1"/>
    <property type="molecule type" value="Genomic_DNA"/>
</dbReference>
<organism evidence="5">
    <name type="scientific">Pyricularia oryzae (strain Y34)</name>
    <name type="common">Rice blast fungus</name>
    <name type="synonym">Magnaporthe oryzae</name>
    <dbReference type="NCBI Taxonomy" id="1143189"/>
    <lineage>
        <taxon>Eukaryota</taxon>
        <taxon>Fungi</taxon>
        <taxon>Dikarya</taxon>
        <taxon>Ascomycota</taxon>
        <taxon>Pezizomycotina</taxon>
        <taxon>Sordariomycetes</taxon>
        <taxon>Sordariomycetidae</taxon>
        <taxon>Magnaporthales</taxon>
        <taxon>Pyriculariaceae</taxon>
        <taxon>Pyricularia</taxon>
    </lineage>
</organism>
<dbReference type="GO" id="GO:0000127">
    <property type="term" value="C:transcription factor TFIIIC complex"/>
    <property type="evidence" value="ECO:0007669"/>
    <property type="project" value="TreeGrafter"/>
</dbReference>